<evidence type="ECO:0000313" key="1">
    <source>
        <dbReference type="EMBL" id="CAG9570345.1"/>
    </source>
</evidence>
<protein>
    <submittedName>
        <fullName evidence="1">(African queen) hypothetical protein</fullName>
    </submittedName>
</protein>
<dbReference type="Proteomes" id="UP000789524">
    <property type="component" value="Unassembled WGS sequence"/>
</dbReference>
<accession>A0A8J2VTS5</accession>
<dbReference type="EMBL" id="CAKASE010000065">
    <property type="protein sequence ID" value="CAG9570345.1"/>
    <property type="molecule type" value="Genomic_DNA"/>
</dbReference>
<name>A0A8J2VTS5_9NEOP</name>
<reference evidence="1" key="1">
    <citation type="submission" date="2021-09" db="EMBL/GenBank/DDBJ databases">
        <authorList>
            <person name="Martin H S."/>
        </authorList>
    </citation>
    <scope>NUCLEOTIDE SEQUENCE</scope>
</reference>
<keyword evidence="2" id="KW-1185">Reference proteome</keyword>
<sequence length="109" mass="12649">MKTNQLAEKWNSSSDSRLSHCIHNFNKYDVYLLYDLERPIGTDYREMCLECPKETGSRKLNTRYACSMSTVTDQSQRPVERRGDDVTASCNGPLKVTLKEPLYNTYTRN</sequence>
<proteinExistence type="predicted"/>
<gene>
    <name evidence="1" type="ORF">DCHRY22_LOCUS9193</name>
</gene>
<organism evidence="1 2">
    <name type="scientific">Danaus chrysippus</name>
    <name type="common">African queen</name>
    <dbReference type="NCBI Taxonomy" id="151541"/>
    <lineage>
        <taxon>Eukaryota</taxon>
        <taxon>Metazoa</taxon>
        <taxon>Ecdysozoa</taxon>
        <taxon>Arthropoda</taxon>
        <taxon>Hexapoda</taxon>
        <taxon>Insecta</taxon>
        <taxon>Pterygota</taxon>
        <taxon>Neoptera</taxon>
        <taxon>Endopterygota</taxon>
        <taxon>Lepidoptera</taxon>
        <taxon>Glossata</taxon>
        <taxon>Ditrysia</taxon>
        <taxon>Papilionoidea</taxon>
        <taxon>Nymphalidae</taxon>
        <taxon>Danainae</taxon>
        <taxon>Danaini</taxon>
        <taxon>Danaina</taxon>
        <taxon>Danaus</taxon>
        <taxon>Anosia</taxon>
    </lineage>
</organism>
<comment type="caution">
    <text evidence="1">The sequence shown here is derived from an EMBL/GenBank/DDBJ whole genome shotgun (WGS) entry which is preliminary data.</text>
</comment>
<dbReference type="AlphaFoldDB" id="A0A8J2VTS5"/>
<evidence type="ECO:0000313" key="2">
    <source>
        <dbReference type="Proteomes" id="UP000789524"/>
    </source>
</evidence>